<gene>
    <name evidence="2" type="ORF">Tci_929875</name>
</gene>
<dbReference type="AlphaFoldDB" id="A0A699XJ90"/>
<sequence length="87" mass="9845">SQSEASLKPEAPIRTGDAAFDTLEVPTNRERRQSQSMMSLQTEQEALERGKDADHVWNQALKAHQEEKASMFLPKNRDLAAYASPFR</sequence>
<feature type="region of interest" description="Disordered" evidence="1">
    <location>
        <begin position="1"/>
        <end position="50"/>
    </location>
</feature>
<dbReference type="EMBL" id="BKCJ011846447">
    <property type="protein sequence ID" value="GFD57906.1"/>
    <property type="molecule type" value="Genomic_DNA"/>
</dbReference>
<feature type="non-terminal residue" evidence="2">
    <location>
        <position position="87"/>
    </location>
</feature>
<feature type="non-terminal residue" evidence="2">
    <location>
        <position position="1"/>
    </location>
</feature>
<feature type="compositionally biased region" description="Polar residues" evidence="1">
    <location>
        <begin position="34"/>
        <end position="44"/>
    </location>
</feature>
<organism evidence="2">
    <name type="scientific">Tanacetum cinerariifolium</name>
    <name type="common">Dalmatian daisy</name>
    <name type="synonym">Chrysanthemum cinerariifolium</name>
    <dbReference type="NCBI Taxonomy" id="118510"/>
    <lineage>
        <taxon>Eukaryota</taxon>
        <taxon>Viridiplantae</taxon>
        <taxon>Streptophyta</taxon>
        <taxon>Embryophyta</taxon>
        <taxon>Tracheophyta</taxon>
        <taxon>Spermatophyta</taxon>
        <taxon>Magnoliopsida</taxon>
        <taxon>eudicotyledons</taxon>
        <taxon>Gunneridae</taxon>
        <taxon>Pentapetalae</taxon>
        <taxon>asterids</taxon>
        <taxon>campanulids</taxon>
        <taxon>Asterales</taxon>
        <taxon>Asteraceae</taxon>
        <taxon>Asteroideae</taxon>
        <taxon>Anthemideae</taxon>
        <taxon>Anthemidinae</taxon>
        <taxon>Tanacetum</taxon>
    </lineage>
</organism>
<name>A0A699XJ90_TANCI</name>
<protein>
    <submittedName>
        <fullName evidence="2">Uncharacterized protein</fullName>
    </submittedName>
</protein>
<reference evidence="2" key="1">
    <citation type="journal article" date="2019" name="Sci. Rep.">
        <title>Draft genome of Tanacetum cinerariifolium, the natural source of mosquito coil.</title>
        <authorList>
            <person name="Yamashiro T."/>
            <person name="Shiraishi A."/>
            <person name="Satake H."/>
            <person name="Nakayama K."/>
        </authorList>
    </citation>
    <scope>NUCLEOTIDE SEQUENCE</scope>
</reference>
<accession>A0A699XJ90</accession>
<evidence type="ECO:0000256" key="1">
    <source>
        <dbReference type="SAM" id="MobiDB-lite"/>
    </source>
</evidence>
<comment type="caution">
    <text evidence="2">The sequence shown here is derived from an EMBL/GenBank/DDBJ whole genome shotgun (WGS) entry which is preliminary data.</text>
</comment>
<evidence type="ECO:0000313" key="2">
    <source>
        <dbReference type="EMBL" id="GFD57906.1"/>
    </source>
</evidence>
<proteinExistence type="predicted"/>